<dbReference type="SMART" id="SM00116">
    <property type="entry name" value="CBS"/>
    <property type="match status" value="2"/>
</dbReference>
<dbReference type="InterPro" id="IPR046342">
    <property type="entry name" value="CBS_dom_sf"/>
</dbReference>
<dbReference type="CDD" id="cd04629">
    <property type="entry name" value="CBS_pair_bac"/>
    <property type="match status" value="1"/>
</dbReference>
<organism evidence="4 5">
    <name type="scientific">Photobacterium galatheae</name>
    <dbReference type="NCBI Taxonomy" id="1654360"/>
    <lineage>
        <taxon>Bacteria</taxon>
        <taxon>Pseudomonadati</taxon>
        <taxon>Pseudomonadota</taxon>
        <taxon>Gammaproteobacteria</taxon>
        <taxon>Vibrionales</taxon>
        <taxon>Vibrionaceae</taxon>
        <taxon>Photobacterium</taxon>
    </lineage>
</organism>
<sequence length="138" mass="15405">MESIKVRDYMNTRPVTFEAKMSLSQALDKMLSSKQIGGPVVDEYRKVVGFVSEQDFIQKLLKVGYHCQDTHTVGDVMRTEVLTVTPDTSIIELADTMSGQKPKLYPVVESGRLVGIITRRDVLSAISDQIGDCFKHPV</sequence>
<comment type="caution">
    <text evidence="4">The sequence shown here is derived from an EMBL/GenBank/DDBJ whole genome shotgun (WGS) entry which is preliminary data.</text>
</comment>
<dbReference type="SUPFAM" id="SSF54631">
    <property type="entry name" value="CBS-domain pair"/>
    <property type="match status" value="1"/>
</dbReference>
<feature type="domain" description="CBS" evidence="3">
    <location>
        <begin position="10"/>
        <end position="70"/>
    </location>
</feature>
<evidence type="ECO:0000256" key="2">
    <source>
        <dbReference type="PROSITE-ProRule" id="PRU00703"/>
    </source>
</evidence>
<keyword evidence="5" id="KW-1185">Reference proteome</keyword>
<reference evidence="4 5" key="1">
    <citation type="submission" date="2014-04" db="EMBL/GenBank/DDBJ databases">
        <title>Draft genome sequence of Photobacterium halotolerans S2753: a solonamide, ngercheumicin and holomycin producer.</title>
        <authorList>
            <person name="Machado H.R."/>
            <person name="Gram L."/>
        </authorList>
    </citation>
    <scope>NUCLEOTIDE SEQUENCE [LARGE SCALE GENOMIC DNA]</scope>
    <source>
        <strain evidence="4 5">S2753</strain>
    </source>
</reference>
<dbReference type="InterPro" id="IPR044729">
    <property type="entry name" value="CBS_bac"/>
</dbReference>
<keyword evidence="1 2" id="KW-0129">CBS domain</keyword>
<name>A0A066RVZ0_9GAMM</name>
<protein>
    <recommendedName>
        <fullName evidence="3">CBS domain-containing protein</fullName>
    </recommendedName>
</protein>
<dbReference type="STRING" id="1654360.EA58_03375"/>
<dbReference type="InterPro" id="IPR000644">
    <property type="entry name" value="CBS_dom"/>
</dbReference>
<evidence type="ECO:0000313" key="5">
    <source>
        <dbReference type="Proteomes" id="UP000027192"/>
    </source>
</evidence>
<dbReference type="OrthoDB" id="9790355at2"/>
<dbReference type="Pfam" id="PF00571">
    <property type="entry name" value="CBS"/>
    <property type="match status" value="2"/>
</dbReference>
<dbReference type="Gene3D" id="3.10.580.10">
    <property type="entry name" value="CBS-domain"/>
    <property type="match status" value="1"/>
</dbReference>
<gene>
    <name evidence="4" type="ORF">EA58_03375</name>
</gene>
<evidence type="ECO:0000259" key="3">
    <source>
        <dbReference type="PROSITE" id="PS51371"/>
    </source>
</evidence>
<feature type="domain" description="CBS" evidence="3">
    <location>
        <begin position="77"/>
        <end position="133"/>
    </location>
</feature>
<evidence type="ECO:0000256" key="1">
    <source>
        <dbReference type="ARBA" id="ARBA00023122"/>
    </source>
</evidence>
<dbReference type="PANTHER" id="PTHR43080:SF26">
    <property type="entry name" value="REGULATORY PROTEIN"/>
    <property type="match status" value="1"/>
</dbReference>
<dbReference type="InterPro" id="IPR051257">
    <property type="entry name" value="Diverse_CBS-Domain"/>
</dbReference>
<dbReference type="PROSITE" id="PS51371">
    <property type="entry name" value="CBS"/>
    <property type="match status" value="2"/>
</dbReference>
<dbReference type="Proteomes" id="UP000027192">
    <property type="component" value="Unassembled WGS sequence"/>
</dbReference>
<dbReference type="RefSeq" id="WP_036748824.1">
    <property type="nucleotide sequence ID" value="NZ_JAGSGC010000002.1"/>
</dbReference>
<dbReference type="PANTHER" id="PTHR43080">
    <property type="entry name" value="CBS DOMAIN-CONTAINING PROTEIN CBSX3, MITOCHONDRIAL"/>
    <property type="match status" value="1"/>
</dbReference>
<dbReference type="AlphaFoldDB" id="A0A066RVZ0"/>
<dbReference type="EMBL" id="JMIB01000004">
    <property type="protein sequence ID" value="KDM93246.1"/>
    <property type="molecule type" value="Genomic_DNA"/>
</dbReference>
<evidence type="ECO:0000313" key="4">
    <source>
        <dbReference type="EMBL" id="KDM93246.1"/>
    </source>
</evidence>
<accession>A0A066RVZ0</accession>
<proteinExistence type="predicted"/>